<dbReference type="PANTHER" id="PTHR33246:SF51">
    <property type="entry name" value="MYB_SANT-LIKE DOMAIN-CONTAINING PROTEIN"/>
    <property type="match status" value="1"/>
</dbReference>
<proteinExistence type="predicted"/>
<dbReference type="Proteomes" id="UP000037035">
    <property type="component" value="Unassembled WGS sequence"/>
</dbReference>
<organism evidence="2 3">
    <name type="scientific">Puccinia sorghi</name>
    <dbReference type="NCBI Taxonomy" id="27349"/>
    <lineage>
        <taxon>Eukaryota</taxon>
        <taxon>Fungi</taxon>
        <taxon>Dikarya</taxon>
        <taxon>Basidiomycota</taxon>
        <taxon>Pucciniomycotina</taxon>
        <taxon>Pucciniomycetes</taxon>
        <taxon>Pucciniales</taxon>
        <taxon>Pucciniaceae</taxon>
        <taxon>Puccinia</taxon>
    </lineage>
</organism>
<dbReference type="AlphaFoldDB" id="A0A0L6U9H6"/>
<keyword evidence="3" id="KW-1185">Reference proteome</keyword>
<protein>
    <submittedName>
        <fullName evidence="2">Uncharacterized protein</fullName>
    </submittedName>
</protein>
<evidence type="ECO:0000256" key="1">
    <source>
        <dbReference type="SAM" id="MobiDB-lite"/>
    </source>
</evidence>
<accession>A0A0L6U9H6</accession>
<dbReference type="VEuPathDB" id="FungiDB:VP01_841g2"/>
<name>A0A0L6U9H6_9BASI</name>
<evidence type="ECO:0000313" key="2">
    <source>
        <dbReference type="EMBL" id="KNZ45166.1"/>
    </source>
</evidence>
<dbReference type="OrthoDB" id="2503920at2759"/>
<comment type="caution">
    <text evidence="2">The sequence shown here is derived from an EMBL/GenBank/DDBJ whole genome shotgun (WGS) entry which is preliminary data.</text>
</comment>
<dbReference type="PANTHER" id="PTHR33246">
    <property type="entry name" value="CCHC-TYPE DOMAIN-CONTAINING PROTEIN"/>
    <property type="match status" value="1"/>
</dbReference>
<evidence type="ECO:0000313" key="3">
    <source>
        <dbReference type="Proteomes" id="UP000037035"/>
    </source>
</evidence>
<sequence>MLITKYLIANEHIRDQQDVTHIFFQGFPKDMQRAIKHEMVKSDLIPYGKDGYPKTPHLEDLMDVAEDEVRAAADETFIGTGFGEANRFMQKKLDERKGDGKKREKMIEENPPEALQKQVETLSKAIESLTGKVENQSKGEYSRGNDRPIGKLYDPRPCHYCHREGHSAGYFNAIYQNNNPLVFETKEELPTQGNITSSVHKIDWEPPCLGSTNFEKIQMEANATTTRAEALRGRRKQPVETQGTPMDIDVEDPSEEHLRRIFKTSQRNQLNQP</sequence>
<gene>
    <name evidence="2" type="ORF">VP01_841g2</name>
</gene>
<reference evidence="2 3" key="1">
    <citation type="submission" date="2015-08" db="EMBL/GenBank/DDBJ databases">
        <title>Next Generation Sequencing and Analysis of the Genome of Puccinia sorghi L Schw, the Causal Agent of Maize Common Rust.</title>
        <authorList>
            <person name="Rochi L."/>
            <person name="Burguener G."/>
            <person name="Darino M."/>
            <person name="Turjanski A."/>
            <person name="Kreff E."/>
            <person name="Dieguez M.J."/>
            <person name="Sacco F."/>
        </authorList>
    </citation>
    <scope>NUCLEOTIDE SEQUENCE [LARGE SCALE GENOMIC DNA]</scope>
    <source>
        <strain evidence="2 3">RO10H11247</strain>
    </source>
</reference>
<dbReference type="EMBL" id="LAVV01013960">
    <property type="protein sequence ID" value="KNZ45166.1"/>
    <property type="molecule type" value="Genomic_DNA"/>
</dbReference>
<feature type="region of interest" description="Disordered" evidence="1">
    <location>
        <begin position="229"/>
        <end position="255"/>
    </location>
</feature>